<dbReference type="UniPathway" id="UPA00219"/>
<feature type="domain" description="Glycosyltransferase family 28 N-terminal" evidence="12">
    <location>
        <begin position="6"/>
        <end position="147"/>
    </location>
</feature>
<dbReference type="EC" id="2.4.1.227" evidence="11"/>
<evidence type="ECO:0000256" key="8">
    <source>
        <dbReference type="ARBA" id="ARBA00023136"/>
    </source>
</evidence>
<evidence type="ECO:0000256" key="2">
    <source>
        <dbReference type="ARBA" id="ARBA00022519"/>
    </source>
</evidence>
<accession>A0A7C5HYM8</accession>
<evidence type="ECO:0000256" key="6">
    <source>
        <dbReference type="ARBA" id="ARBA00022960"/>
    </source>
</evidence>
<name>A0A7C5HYM8_9BACT</name>
<reference evidence="14" key="1">
    <citation type="journal article" date="2020" name="mSystems">
        <title>Genome- and Community-Level Interaction Insights into Carbon Utilization and Element Cycling Functions of Hydrothermarchaeota in Hydrothermal Sediment.</title>
        <authorList>
            <person name="Zhou Z."/>
            <person name="Liu Y."/>
            <person name="Xu W."/>
            <person name="Pan J."/>
            <person name="Luo Z.H."/>
            <person name="Li M."/>
        </authorList>
    </citation>
    <scope>NUCLEOTIDE SEQUENCE [LARGE SCALE GENOMIC DNA]</scope>
    <source>
        <strain evidence="14">HyVt-80</strain>
    </source>
</reference>
<keyword evidence="6 11" id="KW-0133">Cell shape</keyword>
<sequence>MADLRVALCGGGTGGHYYPVLAVAQRLSKKYDTKFLYFTIAGRLDDKRVERDFSNVRKIPLKVRGLLRPIYKPSNIRVILEHLVQAKLVKKEMEKFKPDFLFSSGGYVSFPVVLAARRLNIPIFLHEQNALPGMANKRLVKYATAVFVSFEESIEKFGKFAYKARFTGNPVRQIRRRREEIFEELGFTPNKALIVVMGGSQGSSFINQKMLELYDLVNWNETNLQFLHVTGKGNELKSFEKYPFVKAFEYIDDLHEYVAKADLVITRGGATSVAEIINYRRKAIVIPWSGAAENHQYYNAVSLEKLGLGYVILENAVTPELLLSRIENSLSRKTLSTPVFKEPVELIIENIIREESR</sequence>
<evidence type="ECO:0000256" key="3">
    <source>
        <dbReference type="ARBA" id="ARBA00022618"/>
    </source>
</evidence>
<comment type="similarity">
    <text evidence="11">Belongs to the glycosyltransferase 28 family. MurG subfamily.</text>
</comment>
<dbReference type="GO" id="GO:0071555">
    <property type="term" value="P:cell wall organization"/>
    <property type="evidence" value="ECO:0007669"/>
    <property type="project" value="UniProtKB-KW"/>
</dbReference>
<dbReference type="HAMAP" id="MF_00033">
    <property type="entry name" value="MurG"/>
    <property type="match status" value="1"/>
</dbReference>
<protein>
    <recommendedName>
        <fullName evidence="11">UDP-N-acetylglucosamine--N-acetylmuramyl-(pentapeptide) pyrophosphoryl-undecaprenol N-acetylglucosamine transferase</fullName>
        <ecNumber evidence="11">2.4.1.227</ecNumber>
    </recommendedName>
    <alternativeName>
        <fullName evidence="11">Undecaprenyl-PP-MurNAc-pentapeptide-UDPGlcNAc GlcNAc transferase</fullName>
    </alternativeName>
</protein>
<keyword evidence="9 11" id="KW-0131">Cell cycle</keyword>
<keyword evidence="1 11" id="KW-1003">Cell membrane</keyword>
<dbReference type="PANTHER" id="PTHR21015">
    <property type="entry name" value="UDP-N-ACETYLGLUCOSAMINE--N-ACETYLMURAMYL-(PENTAPEPTIDE) PYROPHOSPHORYL-UNDECAPRENOL N-ACETYLGLUCOSAMINE TRANSFERASE 1"/>
    <property type="match status" value="1"/>
</dbReference>
<dbReference type="Proteomes" id="UP000886129">
    <property type="component" value="Unassembled WGS sequence"/>
</dbReference>
<dbReference type="GO" id="GO:0051301">
    <property type="term" value="P:cell division"/>
    <property type="evidence" value="ECO:0007669"/>
    <property type="project" value="UniProtKB-KW"/>
</dbReference>
<evidence type="ECO:0000259" key="13">
    <source>
        <dbReference type="Pfam" id="PF04101"/>
    </source>
</evidence>
<dbReference type="GO" id="GO:0005886">
    <property type="term" value="C:plasma membrane"/>
    <property type="evidence" value="ECO:0007669"/>
    <property type="project" value="UniProtKB-SubCell"/>
</dbReference>
<keyword evidence="2" id="KW-0997">Cell inner membrane</keyword>
<keyword evidence="10 11" id="KW-0961">Cell wall biogenesis/degradation</keyword>
<evidence type="ECO:0000256" key="4">
    <source>
        <dbReference type="ARBA" id="ARBA00022676"/>
    </source>
</evidence>
<dbReference type="Pfam" id="PF04101">
    <property type="entry name" value="Glyco_tran_28_C"/>
    <property type="match status" value="1"/>
</dbReference>
<dbReference type="CDD" id="cd03785">
    <property type="entry name" value="GT28_MurG"/>
    <property type="match status" value="1"/>
</dbReference>
<organism evidence="14">
    <name type="scientific">Kosmotoga arenicorallina</name>
    <dbReference type="NCBI Taxonomy" id="688066"/>
    <lineage>
        <taxon>Bacteria</taxon>
        <taxon>Thermotogati</taxon>
        <taxon>Thermotogota</taxon>
        <taxon>Thermotogae</taxon>
        <taxon>Kosmotogales</taxon>
        <taxon>Kosmotogaceae</taxon>
        <taxon>Kosmotoga</taxon>
    </lineage>
</organism>
<dbReference type="InterPro" id="IPR007235">
    <property type="entry name" value="Glyco_trans_28_C"/>
</dbReference>
<dbReference type="InterPro" id="IPR004276">
    <property type="entry name" value="GlycoTrans_28_N"/>
</dbReference>
<dbReference type="Gene3D" id="3.40.50.2000">
    <property type="entry name" value="Glycogen Phosphorylase B"/>
    <property type="match status" value="2"/>
</dbReference>
<keyword evidence="7 11" id="KW-0573">Peptidoglycan synthesis</keyword>
<dbReference type="GO" id="GO:0009252">
    <property type="term" value="P:peptidoglycan biosynthetic process"/>
    <property type="evidence" value="ECO:0007669"/>
    <property type="project" value="UniProtKB-UniRule"/>
</dbReference>
<dbReference type="PANTHER" id="PTHR21015:SF22">
    <property type="entry name" value="GLYCOSYLTRANSFERASE"/>
    <property type="match status" value="1"/>
</dbReference>
<evidence type="ECO:0000313" key="14">
    <source>
        <dbReference type="EMBL" id="HHF08953.1"/>
    </source>
</evidence>
<gene>
    <name evidence="11" type="primary">murG</name>
    <name evidence="14" type="ORF">ENL26_04235</name>
</gene>
<dbReference type="GO" id="GO:0008360">
    <property type="term" value="P:regulation of cell shape"/>
    <property type="evidence" value="ECO:0007669"/>
    <property type="project" value="UniProtKB-KW"/>
</dbReference>
<proteinExistence type="inferred from homology"/>
<comment type="catalytic activity">
    <reaction evidence="11">
        <text>di-trans,octa-cis-undecaprenyl diphospho-N-acetyl-alpha-D-muramoyl-L-alanyl-D-glutamyl-meso-2,6-diaminopimeloyl-D-alanyl-D-alanine + UDP-N-acetyl-alpha-D-glucosamine = di-trans,octa-cis-undecaprenyl diphospho-[N-acetyl-alpha-D-glucosaminyl-(1-&gt;4)]-N-acetyl-alpha-D-muramoyl-L-alanyl-D-glutamyl-meso-2,6-diaminopimeloyl-D-alanyl-D-alanine + UDP + H(+)</text>
        <dbReference type="Rhea" id="RHEA:31227"/>
        <dbReference type="ChEBI" id="CHEBI:15378"/>
        <dbReference type="ChEBI" id="CHEBI:57705"/>
        <dbReference type="ChEBI" id="CHEBI:58223"/>
        <dbReference type="ChEBI" id="CHEBI:61387"/>
        <dbReference type="ChEBI" id="CHEBI:61388"/>
        <dbReference type="EC" id="2.4.1.227"/>
    </reaction>
</comment>
<evidence type="ECO:0000256" key="10">
    <source>
        <dbReference type="ARBA" id="ARBA00023316"/>
    </source>
</evidence>
<keyword evidence="8 11" id="KW-0472">Membrane</keyword>
<feature type="binding site" evidence="11">
    <location>
        <position position="129"/>
    </location>
    <ligand>
        <name>UDP-N-acetyl-alpha-D-glucosamine</name>
        <dbReference type="ChEBI" id="CHEBI:57705"/>
    </ligand>
</feature>
<dbReference type="EMBL" id="DRTH01000254">
    <property type="protein sequence ID" value="HHF08953.1"/>
    <property type="molecule type" value="Genomic_DNA"/>
</dbReference>
<comment type="pathway">
    <text evidence="11">Cell wall biogenesis; peptidoglycan biosynthesis.</text>
</comment>
<evidence type="ECO:0000256" key="5">
    <source>
        <dbReference type="ARBA" id="ARBA00022679"/>
    </source>
</evidence>
<dbReference type="AlphaFoldDB" id="A0A7C5HYM8"/>
<comment type="caution">
    <text evidence="11">Lacks conserved residue(s) required for the propagation of feature annotation.</text>
</comment>
<comment type="function">
    <text evidence="11">Cell wall formation. Catalyzes the transfer of a GlcNAc subunit on undecaprenyl-pyrophosphoryl-MurNAc-pentapeptide (lipid intermediate I) to form undecaprenyl-pyrophosphoryl-MurNAc-(pentapeptide)GlcNAc (lipid intermediate II).</text>
</comment>
<keyword evidence="4 11" id="KW-0328">Glycosyltransferase</keyword>
<feature type="binding site" evidence="11">
    <location>
        <position position="296"/>
    </location>
    <ligand>
        <name>UDP-N-acetyl-alpha-D-glucosamine</name>
        <dbReference type="ChEBI" id="CHEBI:57705"/>
    </ligand>
</feature>
<keyword evidence="3 11" id="KW-0132">Cell division</keyword>
<dbReference type="Pfam" id="PF03033">
    <property type="entry name" value="Glyco_transf_28"/>
    <property type="match status" value="1"/>
</dbReference>
<dbReference type="GO" id="GO:0005975">
    <property type="term" value="P:carbohydrate metabolic process"/>
    <property type="evidence" value="ECO:0007669"/>
    <property type="project" value="InterPro"/>
</dbReference>
<feature type="binding site" evidence="11">
    <location>
        <position position="200"/>
    </location>
    <ligand>
        <name>UDP-N-acetyl-alpha-D-glucosamine</name>
        <dbReference type="ChEBI" id="CHEBI:57705"/>
    </ligand>
</feature>
<keyword evidence="5 11" id="KW-0808">Transferase</keyword>
<dbReference type="SUPFAM" id="SSF53756">
    <property type="entry name" value="UDP-Glycosyltransferase/glycogen phosphorylase"/>
    <property type="match status" value="1"/>
</dbReference>
<feature type="binding site" evidence="11">
    <location>
        <begin position="13"/>
        <end position="15"/>
    </location>
    <ligand>
        <name>UDP-N-acetyl-alpha-D-glucosamine</name>
        <dbReference type="ChEBI" id="CHEBI:57705"/>
    </ligand>
</feature>
<evidence type="ECO:0000256" key="1">
    <source>
        <dbReference type="ARBA" id="ARBA00022475"/>
    </source>
</evidence>
<feature type="domain" description="Glycosyl transferase family 28 C-terminal" evidence="13">
    <location>
        <begin position="194"/>
        <end position="333"/>
    </location>
</feature>
<feature type="binding site" evidence="11">
    <location>
        <position position="172"/>
    </location>
    <ligand>
        <name>UDP-N-acetyl-alpha-D-glucosamine</name>
        <dbReference type="ChEBI" id="CHEBI:57705"/>
    </ligand>
</feature>
<dbReference type="GO" id="GO:0050511">
    <property type="term" value="F:undecaprenyldiphospho-muramoylpentapeptide beta-N-acetylglucosaminyltransferase activity"/>
    <property type="evidence" value="ECO:0007669"/>
    <property type="project" value="UniProtKB-UniRule"/>
</dbReference>
<evidence type="ECO:0000256" key="9">
    <source>
        <dbReference type="ARBA" id="ARBA00023306"/>
    </source>
</evidence>
<feature type="binding site" evidence="11">
    <location>
        <position position="251"/>
    </location>
    <ligand>
        <name>UDP-N-acetyl-alpha-D-glucosamine</name>
        <dbReference type="ChEBI" id="CHEBI:57705"/>
    </ligand>
</feature>
<evidence type="ECO:0000256" key="7">
    <source>
        <dbReference type="ARBA" id="ARBA00022984"/>
    </source>
</evidence>
<comment type="caution">
    <text evidence="14">The sequence shown here is derived from an EMBL/GenBank/DDBJ whole genome shotgun (WGS) entry which is preliminary data.</text>
</comment>
<evidence type="ECO:0000256" key="11">
    <source>
        <dbReference type="HAMAP-Rule" id="MF_00033"/>
    </source>
</evidence>
<dbReference type="InterPro" id="IPR006009">
    <property type="entry name" value="GlcNAc_MurG"/>
</dbReference>
<evidence type="ECO:0000259" key="12">
    <source>
        <dbReference type="Pfam" id="PF03033"/>
    </source>
</evidence>
<comment type="subcellular location">
    <subcellularLocation>
        <location evidence="11">Cell membrane</location>
        <topology evidence="11">Peripheral membrane protein</topology>
        <orientation evidence="11">Cytoplasmic side</orientation>
    </subcellularLocation>
</comment>